<dbReference type="EMBL" id="FOQD01000001">
    <property type="protein sequence ID" value="SFH53206.1"/>
    <property type="molecule type" value="Genomic_DNA"/>
</dbReference>
<dbReference type="SUPFAM" id="SSF54523">
    <property type="entry name" value="Pili subunits"/>
    <property type="match status" value="1"/>
</dbReference>
<name>A0A1I3ATT0_9PLAN</name>
<dbReference type="InterPro" id="IPR045584">
    <property type="entry name" value="Pilin-like"/>
</dbReference>
<dbReference type="InterPro" id="IPR012902">
    <property type="entry name" value="N_methyl_site"/>
</dbReference>
<dbReference type="PANTHER" id="PTHR30093:SF2">
    <property type="entry name" value="TYPE II SECRETION SYSTEM PROTEIN H"/>
    <property type="match status" value="1"/>
</dbReference>
<dbReference type="Pfam" id="PF07963">
    <property type="entry name" value="N_methyl"/>
    <property type="match status" value="1"/>
</dbReference>
<dbReference type="Proteomes" id="UP000199518">
    <property type="component" value="Unassembled WGS sequence"/>
</dbReference>
<dbReference type="RefSeq" id="WP_092046707.1">
    <property type="nucleotide sequence ID" value="NZ_FOQD01000001.1"/>
</dbReference>
<reference evidence="4" key="1">
    <citation type="submission" date="2016-10" db="EMBL/GenBank/DDBJ databases">
        <authorList>
            <person name="Varghese N."/>
            <person name="Submissions S."/>
        </authorList>
    </citation>
    <scope>NUCLEOTIDE SEQUENCE [LARGE SCALE GENOMIC DNA]</scope>
    <source>
        <strain evidence="4">DSM 26348</strain>
    </source>
</reference>
<keyword evidence="4" id="KW-1185">Reference proteome</keyword>
<dbReference type="AlphaFoldDB" id="A0A1I3ATT0"/>
<dbReference type="PROSITE" id="PS00409">
    <property type="entry name" value="PROKAR_NTER_METHYL"/>
    <property type="match status" value="1"/>
</dbReference>
<evidence type="ECO:0000256" key="1">
    <source>
        <dbReference type="SAM" id="MobiDB-lite"/>
    </source>
</evidence>
<dbReference type="OrthoDB" id="254858at2"/>
<dbReference type="PANTHER" id="PTHR30093">
    <property type="entry name" value="GENERAL SECRETION PATHWAY PROTEIN G"/>
    <property type="match status" value="1"/>
</dbReference>
<dbReference type="Gene3D" id="3.30.700.10">
    <property type="entry name" value="Glycoprotein, Type 4 Pilin"/>
    <property type="match status" value="1"/>
</dbReference>
<evidence type="ECO:0000259" key="2">
    <source>
        <dbReference type="Pfam" id="PF07596"/>
    </source>
</evidence>
<feature type="domain" description="DUF1559" evidence="2">
    <location>
        <begin position="33"/>
        <end position="309"/>
    </location>
</feature>
<sequence length="327" mass="35348">MLRTKKSGFTLIELLVVIAIIAILIALLLPAVQQAREAARRSQCKNNLKQLGLGMHNYLDTFTVFPPGGTFRINEVASGGPFSPQARILPYLEQANLSNLIDFSLPYGSQTAVSKVRVPVFICPSEVEDHMTTNGNHWPITYAANIGQWFIWNPTNNQQGTGAFAPNSRFSTKNFTDGTSNTVMMSEVRAFQPFRRPATGSSPATDPGMPSSPNTVTTLGGDYKTSAHTEWVEGRSPQFSFTMTFGPNAKNTSVEAGATVDTDYVSQTEGGSATNPTWAVINTRSMHVGLVSTLLADGSVRSMSNNIDLTTWRSLGTRAGGEVVGEF</sequence>
<evidence type="ECO:0000313" key="3">
    <source>
        <dbReference type="EMBL" id="SFH53206.1"/>
    </source>
</evidence>
<proteinExistence type="predicted"/>
<dbReference type="InterPro" id="IPR011453">
    <property type="entry name" value="DUF1559"/>
</dbReference>
<dbReference type="Pfam" id="PF07596">
    <property type="entry name" value="SBP_bac_10"/>
    <property type="match status" value="1"/>
</dbReference>
<accession>A0A1I3ATT0</accession>
<gene>
    <name evidence="3" type="ORF">SAMN05421753_10144</name>
</gene>
<feature type="region of interest" description="Disordered" evidence="1">
    <location>
        <begin position="194"/>
        <end position="222"/>
    </location>
</feature>
<protein>
    <submittedName>
        <fullName evidence="3">Prepilin-type N-terminal cleavage/methylation domain-containing protein</fullName>
    </submittedName>
</protein>
<dbReference type="NCBIfam" id="TIGR02532">
    <property type="entry name" value="IV_pilin_GFxxxE"/>
    <property type="match status" value="1"/>
</dbReference>
<dbReference type="STRING" id="1576369.SAMN05421753_10144"/>
<evidence type="ECO:0000313" key="4">
    <source>
        <dbReference type="Proteomes" id="UP000199518"/>
    </source>
</evidence>
<organism evidence="3 4">
    <name type="scientific">Planctomicrobium piriforme</name>
    <dbReference type="NCBI Taxonomy" id="1576369"/>
    <lineage>
        <taxon>Bacteria</taxon>
        <taxon>Pseudomonadati</taxon>
        <taxon>Planctomycetota</taxon>
        <taxon>Planctomycetia</taxon>
        <taxon>Planctomycetales</taxon>
        <taxon>Planctomycetaceae</taxon>
        <taxon>Planctomicrobium</taxon>
    </lineage>
</organism>